<evidence type="ECO:0000313" key="1">
    <source>
        <dbReference type="EMBL" id="KAG5855472.1"/>
    </source>
</evidence>
<reference evidence="1" key="1">
    <citation type="submission" date="2021-01" db="EMBL/GenBank/DDBJ databases">
        <title>A chromosome-scale assembly of European eel, Anguilla anguilla.</title>
        <authorList>
            <person name="Henkel C."/>
            <person name="Jong-Raadsen S.A."/>
            <person name="Dufour S."/>
            <person name="Weltzien F.-A."/>
            <person name="Palstra A.P."/>
            <person name="Pelster B."/>
            <person name="Spaink H.P."/>
            <person name="Van Den Thillart G.E."/>
            <person name="Jansen H."/>
            <person name="Zahm M."/>
            <person name="Klopp C."/>
            <person name="Cedric C."/>
            <person name="Louis A."/>
            <person name="Berthelot C."/>
            <person name="Parey E."/>
            <person name="Roest Crollius H."/>
            <person name="Montfort J."/>
            <person name="Robinson-Rechavi M."/>
            <person name="Bucao C."/>
            <person name="Bouchez O."/>
            <person name="Gislard M."/>
            <person name="Lluch J."/>
            <person name="Milhes M."/>
            <person name="Lampietro C."/>
            <person name="Lopez Roques C."/>
            <person name="Donnadieu C."/>
            <person name="Braasch I."/>
            <person name="Desvignes T."/>
            <person name="Postlethwait J."/>
            <person name="Bobe J."/>
            <person name="Guiguen Y."/>
            <person name="Dirks R."/>
        </authorList>
    </citation>
    <scope>NUCLEOTIDE SEQUENCE</scope>
    <source>
        <strain evidence="1">Tag_6206</strain>
        <tissue evidence="1">Liver</tissue>
    </source>
</reference>
<keyword evidence="2" id="KW-1185">Reference proteome</keyword>
<organism evidence="1 2">
    <name type="scientific">Anguilla anguilla</name>
    <name type="common">European freshwater eel</name>
    <name type="synonym">Muraena anguilla</name>
    <dbReference type="NCBI Taxonomy" id="7936"/>
    <lineage>
        <taxon>Eukaryota</taxon>
        <taxon>Metazoa</taxon>
        <taxon>Chordata</taxon>
        <taxon>Craniata</taxon>
        <taxon>Vertebrata</taxon>
        <taxon>Euteleostomi</taxon>
        <taxon>Actinopterygii</taxon>
        <taxon>Neopterygii</taxon>
        <taxon>Teleostei</taxon>
        <taxon>Anguilliformes</taxon>
        <taxon>Anguillidae</taxon>
        <taxon>Anguilla</taxon>
    </lineage>
</organism>
<proteinExistence type="predicted"/>
<sequence length="114" mass="12113">MPAQYACDRAALCASPELPTLRSSFLKSSQPLLKPSQGYSTKARFGFRRGKTAKDQLKEAAFEPSAETFIKVDNMGRMLLGGGPPSASGPCAITAWGCPMRSAPSRKQSSGPSM</sequence>
<comment type="caution">
    <text evidence="1">The sequence shown here is derived from an EMBL/GenBank/DDBJ whole genome shotgun (WGS) entry which is preliminary data.</text>
</comment>
<evidence type="ECO:0000313" key="2">
    <source>
        <dbReference type="Proteomes" id="UP001044222"/>
    </source>
</evidence>
<dbReference type="EMBL" id="JAFIRN010000002">
    <property type="protein sequence ID" value="KAG5855472.1"/>
    <property type="molecule type" value="Genomic_DNA"/>
</dbReference>
<gene>
    <name evidence="1" type="ORF">ANANG_G00049410</name>
</gene>
<accession>A0A9D3MXE3</accession>
<name>A0A9D3MXE3_ANGAN</name>
<dbReference type="AlphaFoldDB" id="A0A9D3MXE3"/>
<protein>
    <submittedName>
        <fullName evidence="1">Uncharacterized protein</fullName>
    </submittedName>
</protein>
<dbReference type="Proteomes" id="UP001044222">
    <property type="component" value="Unassembled WGS sequence"/>
</dbReference>